<dbReference type="Proteomes" id="UP000549394">
    <property type="component" value="Unassembled WGS sequence"/>
</dbReference>
<dbReference type="SUPFAM" id="SSF47473">
    <property type="entry name" value="EF-hand"/>
    <property type="match status" value="1"/>
</dbReference>
<evidence type="ECO:0000256" key="5">
    <source>
        <dbReference type="ARBA" id="ARBA00022840"/>
    </source>
</evidence>
<dbReference type="PANTHER" id="PTHR13140">
    <property type="entry name" value="MYOSIN"/>
    <property type="match status" value="1"/>
</dbReference>
<dbReference type="PANTHER" id="PTHR13140:SF729">
    <property type="entry name" value="UNCONVENTIONAL MYOSIN-IE"/>
    <property type="match status" value="1"/>
</dbReference>
<feature type="domain" description="Myosin motor" evidence="14">
    <location>
        <begin position="11"/>
        <end position="695"/>
    </location>
</feature>
<evidence type="ECO:0000259" key="15">
    <source>
        <dbReference type="PROSITE" id="PS51757"/>
    </source>
</evidence>
<evidence type="ECO:0000256" key="4">
    <source>
        <dbReference type="ARBA" id="ARBA00022837"/>
    </source>
</evidence>
<evidence type="ECO:0000313" key="17">
    <source>
        <dbReference type="Proteomes" id="UP000549394"/>
    </source>
</evidence>
<dbReference type="Pfam" id="PF00063">
    <property type="entry name" value="Myosin_head"/>
    <property type="match status" value="1"/>
</dbReference>
<dbReference type="Gene3D" id="1.20.120.720">
    <property type="entry name" value="Myosin VI head, motor domain, U50 subdomain"/>
    <property type="match status" value="1"/>
</dbReference>
<dbReference type="EMBL" id="CAJFCJ010000019">
    <property type="protein sequence ID" value="CAD5123549.1"/>
    <property type="molecule type" value="Genomic_DNA"/>
</dbReference>
<reference evidence="16 17" key="1">
    <citation type="submission" date="2020-08" db="EMBL/GenBank/DDBJ databases">
        <authorList>
            <person name="Hejnol A."/>
        </authorList>
    </citation>
    <scope>NUCLEOTIDE SEQUENCE [LARGE SCALE GENOMIC DNA]</scope>
</reference>
<feature type="domain" description="SH3" evidence="12">
    <location>
        <begin position="1061"/>
        <end position="1120"/>
    </location>
</feature>
<dbReference type="FunFam" id="1.20.58.530:FF:000007">
    <property type="entry name" value="Myosin IE"/>
    <property type="match status" value="1"/>
</dbReference>
<evidence type="ECO:0000256" key="11">
    <source>
        <dbReference type="SAM" id="MobiDB-lite"/>
    </source>
</evidence>
<dbReference type="InterPro" id="IPR036028">
    <property type="entry name" value="SH3-like_dom_sf"/>
</dbReference>
<keyword evidence="3 10" id="KW-0547">Nucleotide-binding</keyword>
<keyword evidence="7 10" id="KW-0505">Motor protein</keyword>
<feature type="binding site" evidence="10">
    <location>
        <begin position="104"/>
        <end position="111"/>
    </location>
    <ligand>
        <name>ATP</name>
        <dbReference type="ChEBI" id="CHEBI:30616"/>
    </ligand>
</feature>
<feature type="domain" description="TH1" evidence="15">
    <location>
        <begin position="733"/>
        <end position="943"/>
    </location>
</feature>
<dbReference type="GO" id="GO:0005524">
    <property type="term" value="F:ATP binding"/>
    <property type="evidence" value="ECO:0007669"/>
    <property type="project" value="UniProtKB-UniRule"/>
</dbReference>
<organism evidence="16 17">
    <name type="scientific">Dimorphilus gyrociliatus</name>
    <dbReference type="NCBI Taxonomy" id="2664684"/>
    <lineage>
        <taxon>Eukaryota</taxon>
        <taxon>Metazoa</taxon>
        <taxon>Spiralia</taxon>
        <taxon>Lophotrochozoa</taxon>
        <taxon>Annelida</taxon>
        <taxon>Polychaeta</taxon>
        <taxon>Polychaeta incertae sedis</taxon>
        <taxon>Dinophilidae</taxon>
        <taxon>Dimorphilus</taxon>
    </lineage>
</organism>
<dbReference type="InterPro" id="IPR002048">
    <property type="entry name" value="EF_hand_dom"/>
</dbReference>
<dbReference type="Gene3D" id="3.40.850.10">
    <property type="entry name" value="Kinesin motor domain"/>
    <property type="match status" value="1"/>
</dbReference>
<evidence type="ECO:0000256" key="7">
    <source>
        <dbReference type="ARBA" id="ARBA00023175"/>
    </source>
</evidence>
<evidence type="ECO:0000256" key="8">
    <source>
        <dbReference type="ARBA" id="ARBA00023203"/>
    </source>
</evidence>
<dbReference type="PROSITE" id="PS00018">
    <property type="entry name" value="EF_HAND_1"/>
    <property type="match status" value="1"/>
</dbReference>
<evidence type="ECO:0000256" key="6">
    <source>
        <dbReference type="ARBA" id="ARBA00023123"/>
    </source>
</evidence>
<feature type="compositionally biased region" description="Pro residues" evidence="11">
    <location>
        <begin position="1047"/>
        <end position="1061"/>
    </location>
</feature>
<dbReference type="GO" id="GO:0005509">
    <property type="term" value="F:calcium ion binding"/>
    <property type="evidence" value="ECO:0007669"/>
    <property type="project" value="InterPro"/>
</dbReference>
<dbReference type="GO" id="GO:0007015">
    <property type="term" value="P:actin filament organization"/>
    <property type="evidence" value="ECO:0007669"/>
    <property type="project" value="TreeGrafter"/>
</dbReference>
<dbReference type="SMART" id="SM00242">
    <property type="entry name" value="MYSc"/>
    <property type="match status" value="1"/>
</dbReference>
<keyword evidence="2 9" id="KW-0728">SH3 domain</keyword>
<evidence type="ECO:0000256" key="3">
    <source>
        <dbReference type="ARBA" id="ARBA00022741"/>
    </source>
</evidence>
<accession>A0A7I8W4S6</accession>
<dbReference type="Gene3D" id="1.10.238.10">
    <property type="entry name" value="EF-hand"/>
    <property type="match status" value="1"/>
</dbReference>
<dbReference type="PROSITE" id="PS50002">
    <property type="entry name" value="SH3"/>
    <property type="match status" value="1"/>
</dbReference>
<feature type="region of interest" description="Disordered" evidence="11">
    <location>
        <begin position="1031"/>
        <end position="1061"/>
    </location>
</feature>
<dbReference type="Gene3D" id="1.20.5.4820">
    <property type="match status" value="1"/>
</dbReference>
<feature type="region of interest" description="Disordered" evidence="11">
    <location>
        <begin position="942"/>
        <end position="977"/>
    </location>
</feature>
<dbReference type="InterPro" id="IPR010926">
    <property type="entry name" value="Myosin_TH1"/>
</dbReference>
<dbReference type="OrthoDB" id="6108017at2759"/>
<dbReference type="InterPro" id="IPR018247">
    <property type="entry name" value="EF_Hand_1_Ca_BS"/>
</dbReference>
<dbReference type="Gene3D" id="1.20.58.530">
    <property type="match status" value="1"/>
</dbReference>
<evidence type="ECO:0000256" key="2">
    <source>
        <dbReference type="ARBA" id="ARBA00022443"/>
    </source>
</evidence>
<dbReference type="Pfam" id="PF00018">
    <property type="entry name" value="SH3_1"/>
    <property type="match status" value="1"/>
</dbReference>
<dbReference type="InterPro" id="IPR011992">
    <property type="entry name" value="EF-hand-dom_pair"/>
</dbReference>
<proteinExistence type="inferred from homology"/>
<dbReference type="GO" id="GO:0005886">
    <property type="term" value="C:plasma membrane"/>
    <property type="evidence" value="ECO:0007669"/>
    <property type="project" value="TreeGrafter"/>
</dbReference>
<sequence length="1363" mass="157456">MTHHWEKNKRPGVDDMVLLKSFEDNEIKKNLRERFMQDCIYTYIGPVLISVNPFKQLNIYTDKELEIYRDAAPYENAPHVYALTDDMYRNMLIDNDSHCVIISGESGAGKTVAAKFIMSYITKVSGGSSTVERLKEIILKSNPLLEAFGNAKTLRNNNSSRFGKYVEIQFNRGGEPIGGSIRNFLLEKSRVLGLNVGERNFHIFYQMIEGLKGKGNLANDLSIPENANYFYYLNQTGEFKVDGVNDVNDFKDTESALSVTGICQEDQYNIFCMISGILHLGNIDFIDNNGCQLRDRAYLDCPAFYLGINQNDLEQKLLHQNLRMDNIGMQAQSIMKSHNVEQAKYARDALAKAIYARLFDYLVQQINIAMQNPDKDTINIGILDIYGFEIFERNGFEQFCINFVNEKLQQIFIELTLRNEQEEYRKEGVKWRDIEFLDNKSICELFEGDGRGKVGMFSALDDVCKTLHAVTADSDSKFLGKMRELQFESSRHCQISSNNFIISHYAGKVNYTVEGFCERNRDVLNVDLIQLMQSSNVDLIRRLFPEDVSQHTKRPTTAGKKIRTQANNLVDALMKCTPHYIRCIKPNESKRARDFEDDRVIHQIKYLGLSENIRVRRAGFSYRREYEKFVQRYAILHQGVWVRWRRAGGGQMEARRDTEILLKDSQVDPNEYEMGRTKIFIRRPDSLFLLEEQRARKYDEYARKIQKWFRKYIGVRYYVKLRKEAADVLKGRKERRRASLNRKFLGDYIDVDKKPAILTFFEKRREKIGEKVLFALTVNKFDRRFKSVKRDLILTDKNLYLIGREKVKKGPKKGQICEVVKRKIPIQEIEAISCSCRQDDFFALHIKNEYGSLLECTLKTEFFTVLSKQLKEKYGMPLNLNINNSYSFAVKKEGFRGGGSRNVNVSRDTGDRQLVHMRRYENVANVSSVLKTSMKTLTILVPDGLPPGTQPSSTLERAAGNGHRHSKPAIQSFRPTAPTGMALQSNIVPKRSSGKAAPFFPREGAEVYASQAKTRVGQMDQSFLQRLPDRGDITVKLPNPNKNRALPKPPIGPKPVTRQPPPAKIAEALYSYTSTDVDEMSFNEGDRIEIISTDGDWWKGKSKDGKMKLIPKESSSTVEAKIRKYDEKRNVIESKYNLSKYRRRSLVLAERKRRIRKLSDDVRYHIINQLQLAIVKQHNYENIDLTAFKWFLLMNFGYTHSLVIERLYRAVENLGDGIVNIKSCLELFTILLNGGLEGKSRLAFYVYDISGKGYIRRQDIFYFVKGSLSWDINEVRSGGEKELSLIALRLLDKDNDGLVSWRDFIQSVEDNPLVLNLLAPILPSDFEISVFYYRSQNNYKNKKYLKRQDSLVLNQELRKNYLQ</sequence>
<comment type="similarity">
    <text evidence="1 10">Belongs to the TRAFAC class myosin-kinesin ATPase superfamily. Myosin family.</text>
</comment>
<feature type="domain" description="EF-hand" evidence="13">
    <location>
        <begin position="1279"/>
        <end position="1314"/>
    </location>
</feature>
<keyword evidence="17" id="KW-1185">Reference proteome</keyword>
<dbReference type="PROSITE" id="PS51757">
    <property type="entry name" value="TH1"/>
    <property type="match status" value="1"/>
</dbReference>
<evidence type="ECO:0000256" key="10">
    <source>
        <dbReference type="PROSITE-ProRule" id="PRU00782"/>
    </source>
</evidence>
<evidence type="ECO:0000259" key="13">
    <source>
        <dbReference type="PROSITE" id="PS50222"/>
    </source>
</evidence>
<dbReference type="GO" id="GO:0005737">
    <property type="term" value="C:cytoplasm"/>
    <property type="evidence" value="ECO:0007669"/>
    <property type="project" value="TreeGrafter"/>
</dbReference>
<dbReference type="PROSITE" id="PS51456">
    <property type="entry name" value="MYOSIN_MOTOR"/>
    <property type="match status" value="1"/>
</dbReference>
<dbReference type="Gene3D" id="1.10.10.820">
    <property type="match status" value="1"/>
</dbReference>
<evidence type="ECO:0000313" key="16">
    <source>
        <dbReference type="EMBL" id="CAD5123549.1"/>
    </source>
</evidence>
<keyword evidence="6 10" id="KW-0518">Myosin</keyword>
<evidence type="ECO:0000256" key="9">
    <source>
        <dbReference type="PROSITE-ProRule" id="PRU00192"/>
    </source>
</evidence>
<dbReference type="GO" id="GO:0016459">
    <property type="term" value="C:myosin complex"/>
    <property type="evidence" value="ECO:0007669"/>
    <property type="project" value="UniProtKB-KW"/>
</dbReference>
<dbReference type="GO" id="GO:0051015">
    <property type="term" value="F:actin filament binding"/>
    <property type="evidence" value="ECO:0007669"/>
    <property type="project" value="TreeGrafter"/>
</dbReference>
<dbReference type="InterPro" id="IPR027417">
    <property type="entry name" value="P-loop_NTPase"/>
</dbReference>
<keyword evidence="5 10" id="KW-0067">ATP-binding</keyword>
<dbReference type="InterPro" id="IPR001452">
    <property type="entry name" value="SH3_domain"/>
</dbReference>
<feature type="region of interest" description="Actin-binding" evidence="10">
    <location>
        <begin position="566"/>
        <end position="588"/>
    </location>
</feature>
<dbReference type="GO" id="GO:0005902">
    <property type="term" value="C:microvillus"/>
    <property type="evidence" value="ECO:0007669"/>
    <property type="project" value="TreeGrafter"/>
</dbReference>
<name>A0A7I8W4S6_9ANNE</name>
<dbReference type="InterPro" id="IPR001609">
    <property type="entry name" value="Myosin_head_motor_dom-like"/>
</dbReference>
<dbReference type="InterPro" id="IPR036961">
    <property type="entry name" value="Kinesin_motor_dom_sf"/>
</dbReference>
<keyword evidence="8 10" id="KW-0009">Actin-binding</keyword>
<dbReference type="PRINTS" id="PR00193">
    <property type="entry name" value="MYOSINHEAVY"/>
</dbReference>
<protein>
    <submittedName>
        <fullName evidence="16">DgyrCDS11887</fullName>
    </submittedName>
</protein>
<comment type="caution">
    <text evidence="16">The sequence shown here is derived from an EMBL/GenBank/DDBJ whole genome shotgun (WGS) entry which is preliminary data.</text>
</comment>
<dbReference type="FunFam" id="1.10.10.820:FF:000001">
    <property type="entry name" value="Myosin heavy chain"/>
    <property type="match status" value="1"/>
</dbReference>
<dbReference type="PROSITE" id="PS50222">
    <property type="entry name" value="EF_HAND_2"/>
    <property type="match status" value="1"/>
</dbReference>
<gene>
    <name evidence="16" type="ORF">DGYR_LOCUS11221</name>
</gene>
<dbReference type="SUPFAM" id="SSF52540">
    <property type="entry name" value="P-loop containing nucleoside triphosphate hydrolases"/>
    <property type="match status" value="1"/>
</dbReference>
<evidence type="ECO:0000256" key="1">
    <source>
        <dbReference type="ARBA" id="ARBA00008314"/>
    </source>
</evidence>
<dbReference type="GO" id="GO:0000146">
    <property type="term" value="F:microfilament motor activity"/>
    <property type="evidence" value="ECO:0007669"/>
    <property type="project" value="TreeGrafter"/>
</dbReference>
<dbReference type="Gene3D" id="2.30.30.40">
    <property type="entry name" value="SH3 Domains"/>
    <property type="match status" value="1"/>
</dbReference>
<dbReference type="Pfam" id="PF06017">
    <property type="entry name" value="Myosin_TH1"/>
    <property type="match status" value="1"/>
</dbReference>
<dbReference type="GO" id="GO:0006897">
    <property type="term" value="P:endocytosis"/>
    <property type="evidence" value="ECO:0007669"/>
    <property type="project" value="TreeGrafter"/>
</dbReference>
<evidence type="ECO:0000259" key="12">
    <source>
        <dbReference type="PROSITE" id="PS50002"/>
    </source>
</evidence>
<keyword evidence="4" id="KW-0106">Calcium</keyword>
<dbReference type="SUPFAM" id="SSF50044">
    <property type="entry name" value="SH3-domain"/>
    <property type="match status" value="1"/>
</dbReference>
<evidence type="ECO:0000259" key="14">
    <source>
        <dbReference type="PROSITE" id="PS51456"/>
    </source>
</evidence>
<dbReference type="CDD" id="cd00174">
    <property type="entry name" value="SH3"/>
    <property type="match status" value="1"/>
</dbReference>
<dbReference type="SMART" id="SM00326">
    <property type="entry name" value="SH3"/>
    <property type="match status" value="1"/>
</dbReference>